<gene>
    <name evidence="1" type="ORF">AXF42_Ash005323</name>
</gene>
<evidence type="ECO:0008006" key="3">
    <source>
        <dbReference type="Google" id="ProtNLM"/>
    </source>
</evidence>
<dbReference type="EMBL" id="KZ451908">
    <property type="protein sequence ID" value="PKA63428.1"/>
    <property type="molecule type" value="Genomic_DNA"/>
</dbReference>
<dbReference type="AlphaFoldDB" id="A0A2I0B6J8"/>
<reference evidence="1 2" key="1">
    <citation type="journal article" date="2017" name="Nature">
        <title>The Apostasia genome and the evolution of orchids.</title>
        <authorList>
            <person name="Zhang G.Q."/>
            <person name="Liu K.W."/>
            <person name="Li Z."/>
            <person name="Lohaus R."/>
            <person name="Hsiao Y.Y."/>
            <person name="Niu S.C."/>
            <person name="Wang J.Y."/>
            <person name="Lin Y.C."/>
            <person name="Xu Q."/>
            <person name="Chen L.J."/>
            <person name="Yoshida K."/>
            <person name="Fujiwara S."/>
            <person name="Wang Z.W."/>
            <person name="Zhang Y.Q."/>
            <person name="Mitsuda N."/>
            <person name="Wang M."/>
            <person name="Liu G.H."/>
            <person name="Pecoraro L."/>
            <person name="Huang H.X."/>
            <person name="Xiao X.J."/>
            <person name="Lin M."/>
            <person name="Wu X.Y."/>
            <person name="Wu W.L."/>
            <person name="Chen Y.Y."/>
            <person name="Chang S.B."/>
            <person name="Sakamoto S."/>
            <person name="Ohme-Takagi M."/>
            <person name="Yagi M."/>
            <person name="Zeng S.J."/>
            <person name="Shen C.Y."/>
            <person name="Yeh C.M."/>
            <person name="Luo Y.B."/>
            <person name="Tsai W.C."/>
            <person name="Van de Peer Y."/>
            <person name="Liu Z.J."/>
        </authorList>
    </citation>
    <scope>NUCLEOTIDE SEQUENCE [LARGE SCALE GENOMIC DNA]</scope>
    <source>
        <strain evidence="2">cv. Shenzhen</strain>
        <tissue evidence="1">Stem</tissue>
    </source>
</reference>
<accession>A0A2I0B6J8</accession>
<keyword evidence="2" id="KW-1185">Reference proteome</keyword>
<protein>
    <recommendedName>
        <fullName evidence="3">Reverse transcriptase domain-containing protein</fullName>
    </recommendedName>
</protein>
<dbReference type="OrthoDB" id="1306011at2759"/>
<proteinExistence type="predicted"/>
<sequence>MYEGAVTCVRTQGGLSKDFLITVGLHQGSALSPYLFALIMEVMTGHIQVEVYVSGTGKKKPMIF</sequence>
<dbReference type="Proteomes" id="UP000236161">
    <property type="component" value="Unassembled WGS sequence"/>
</dbReference>
<name>A0A2I0B6J8_9ASPA</name>
<organism evidence="1 2">
    <name type="scientific">Apostasia shenzhenica</name>
    <dbReference type="NCBI Taxonomy" id="1088818"/>
    <lineage>
        <taxon>Eukaryota</taxon>
        <taxon>Viridiplantae</taxon>
        <taxon>Streptophyta</taxon>
        <taxon>Embryophyta</taxon>
        <taxon>Tracheophyta</taxon>
        <taxon>Spermatophyta</taxon>
        <taxon>Magnoliopsida</taxon>
        <taxon>Liliopsida</taxon>
        <taxon>Asparagales</taxon>
        <taxon>Orchidaceae</taxon>
        <taxon>Apostasioideae</taxon>
        <taxon>Apostasia</taxon>
    </lineage>
</organism>
<evidence type="ECO:0000313" key="1">
    <source>
        <dbReference type="EMBL" id="PKA63428.1"/>
    </source>
</evidence>
<evidence type="ECO:0000313" key="2">
    <source>
        <dbReference type="Proteomes" id="UP000236161"/>
    </source>
</evidence>